<dbReference type="Pfam" id="PF00413">
    <property type="entry name" value="Peptidase_M10"/>
    <property type="match status" value="1"/>
</dbReference>
<dbReference type="RefSeq" id="WP_124919380.1">
    <property type="nucleotide sequence ID" value="NZ_JAUJQA010000038.1"/>
</dbReference>
<dbReference type="SMART" id="SM00235">
    <property type="entry name" value="ZnMc"/>
    <property type="match status" value="1"/>
</dbReference>
<sequence>MSQINGTEAIWGGNPPSQAVLNMINSSSILVGSINKYDSDIAAGTVAPIGAYLPANYLNNPFSNGKETIVNPNNQVQILLGLKISNPQDTSPADYVSALTWEMGKYANFTTGQSLYNSIANLNPGDQNYGNAAAVVGMATENMSAAYSYQVQQQIKAATGSAFTIDGDGSGYANGRIQQALDSAWSSQNLQNASSADAFSALTQAASSVMGTFPAVSGQSYPEFYQASPGALQDEYGRASLDGIKTNPPDPDNGLVVNYSNGNLSSATISFASGNSEIMTFAGSQVSSALYKDENGNVISNISYVHNSDGSYSATMTDGTGAVVSTQQFSSNGSEVETVTNVSTPVDVSASGVTLTTNANTIDVNGADYDTTILNGGHVINAQAGDTFQLTGVGYSVNLSATGAASTVTFEANSGGTVNGSNAAINGQGNDTFTVNGSNDFIANGTNSSTVINGSNDTLASLGSGSAVSVQGQGDAIDGSGSTIYGKDSDSITVNGSGDTVTDGANSSTVINGSNDTLASLGSGSAVSVQGQGDTIDGSGSTIYGKDSDSITVNGSGDTVTDGANSSTVINGSNDTLASLGSGSAVSVQGQGDAIDGSGSTIYGKDSDSITVNGSGDTVTDGENSTTIVNGSNDTLSYVGGGSTIDISGQYDHVDGNNDTVNFSGTDTGDIVDGTDDTGAGWSGVDYVDQTSSDPFSGGGYGGYFGGYGFSGDRSTVQSKLASDVTAIAQYDQNQGNAAAANAAKSGFAQAGEMSRDAATSAGSGPNVLEGARWDATTITWNFDSANGSQDGQYEKEVEQAFATWAAASGLKFQEVSSNASADISIDWADLNTASTGEVGYTTFKASQGVIASGVKIELESPTQDALANGSVSDQIYTGTDATFYQTALHEIGHALGLADNADSSSIMNYDLTSSNRSLDQTDINAVQALYGSSAQTAALIQAMAGHAPSSSVTSTSIASTEQTSQHVQLLAGAH</sequence>
<organism evidence="7 8">
    <name type="scientific">Burkholderia orbicola</name>
    <dbReference type="NCBI Taxonomy" id="2978683"/>
    <lineage>
        <taxon>Bacteria</taxon>
        <taxon>Pseudomonadati</taxon>
        <taxon>Pseudomonadota</taxon>
        <taxon>Betaproteobacteria</taxon>
        <taxon>Burkholderiales</taxon>
        <taxon>Burkholderiaceae</taxon>
        <taxon>Burkholderia</taxon>
        <taxon>Burkholderia cepacia complex</taxon>
    </lineage>
</organism>
<dbReference type="PANTHER" id="PTHR10201:SF323">
    <property type="entry name" value="MATRIX METALLOPROTEINASE-21"/>
    <property type="match status" value="1"/>
</dbReference>
<evidence type="ECO:0000256" key="5">
    <source>
        <dbReference type="ARBA" id="ARBA00023049"/>
    </source>
</evidence>
<dbReference type="EC" id="3.4.24.-" evidence="7"/>
<keyword evidence="2" id="KW-0479">Metal-binding</keyword>
<evidence type="ECO:0000259" key="6">
    <source>
        <dbReference type="SMART" id="SM00235"/>
    </source>
</evidence>
<reference evidence="7" key="1">
    <citation type="submission" date="2023-07" db="EMBL/GenBank/DDBJ databases">
        <title>A collection of bacterial strains from the Burkholderia cepacia Research Laboratory and Repository.</title>
        <authorList>
            <person name="Lipuma J."/>
            <person name="Spilker T."/>
            <person name="Caverly L."/>
        </authorList>
    </citation>
    <scope>NUCLEOTIDE SEQUENCE</scope>
    <source>
        <strain evidence="7">AU45194</strain>
    </source>
</reference>
<keyword evidence="3 7" id="KW-0378">Hydrolase</keyword>
<dbReference type="Proteomes" id="UP001172217">
    <property type="component" value="Unassembled WGS sequence"/>
</dbReference>
<dbReference type="InterPro" id="IPR024079">
    <property type="entry name" value="MetalloPept_cat_dom_sf"/>
</dbReference>
<evidence type="ECO:0000256" key="2">
    <source>
        <dbReference type="ARBA" id="ARBA00022723"/>
    </source>
</evidence>
<dbReference type="Gene3D" id="3.40.390.10">
    <property type="entry name" value="Collagenase (Catalytic Domain)"/>
    <property type="match status" value="1"/>
</dbReference>
<dbReference type="InterPro" id="IPR001818">
    <property type="entry name" value="Pept_M10_metallopeptidase"/>
</dbReference>
<gene>
    <name evidence="7" type="ORF">QZM70_34260</name>
</gene>
<feature type="domain" description="Peptidase metallopeptidase" evidence="6">
    <location>
        <begin position="770"/>
        <end position="933"/>
    </location>
</feature>
<evidence type="ECO:0000256" key="1">
    <source>
        <dbReference type="ARBA" id="ARBA00022670"/>
    </source>
</evidence>
<protein>
    <submittedName>
        <fullName evidence="7">Matrixin family metalloprotease</fullName>
        <ecNumber evidence="7">3.4.24.-</ecNumber>
    </submittedName>
</protein>
<dbReference type="SUPFAM" id="SSF55486">
    <property type="entry name" value="Metalloproteases ('zincins'), catalytic domain"/>
    <property type="match status" value="1"/>
</dbReference>
<dbReference type="InterPro" id="IPR006026">
    <property type="entry name" value="Peptidase_Metallo"/>
</dbReference>
<dbReference type="GO" id="GO:0008237">
    <property type="term" value="F:metallopeptidase activity"/>
    <property type="evidence" value="ECO:0007669"/>
    <property type="project" value="UniProtKB-KW"/>
</dbReference>
<name>A0ABT8P2E1_9BURK</name>
<dbReference type="EMBL" id="JAUJQL010000029">
    <property type="protein sequence ID" value="MDN7528017.1"/>
    <property type="molecule type" value="Genomic_DNA"/>
</dbReference>
<evidence type="ECO:0000313" key="7">
    <source>
        <dbReference type="EMBL" id="MDN7528017.1"/>
    </source>
</evidence>
<evidence type="ECO:0000313" key="8">
    <source>
        <dbReference type="Proteomes" id="UP001172217"/>
    </source>
</evidence>
<evidence type="ECO:0000256" key="4">
    <source>
        <dbReference type="ARBA" id="ARBA00022833"/>
    </source>
</evidence>
<proteinExistence type="predicted"/>
<evidence type="ECO:0000256" key="3">
    <source>
        <dbReference type="ARBA" id="ARBA00022801"/>
    </source>
</evidence>
<comment type="caution">
    <text evidence="7">The sequence shown here is derived from an EMBL/GenBank/DDBJ whole genome shotgun (WGS) entry which is preliminary data.</text>
</comment>
<keyword evidence="8" id="KW-1185">Reference proteome</keyword>
<keyword evidence="4" id="KW-0862">Zinc</keyword>
<accession>A0ABT8P2E1</accession>
<keyword evidence="5 7" id="KW-0482">Metalloprotease</keyword>
<dbReference type="PRINTS" id="PR00138">
    <property type="entry name" value="MATRIXIN"/>
</dbReference>
<dbReference type="InterPro" id="IPR021190">
    <property type="entry name" value="Pept_M10A"/>
</dbReference>
<dbReference type="PANTHER" id="PTHR10201">
    <property type="entry name" value="MATRIX METALLOPROTEINASE"/>
    <property type="match status" value="1"/>
</dbReference>
<keyword evidence="1" id="KW-0645">Protease</keyword>